<accession>A0A0D0DY08</accession>
<sequence length="78" mass="8573">MHAVRPQVISKTTSLPILRFACRPPDSGGGSCNVVFEAHGGWVRDAVRASLSNESRGKRYSVEVRMSQQMALTEGLRE</sequence>
<proteinExistence type="predicted"/>
<gene>
    <name evidence="1" type="ORF">PAXRUDRAFT_830884</name>
</gene>
<evidence type="ECO:0000313" key="1">
    <source>
        <dbReference type="EMBL" id="KIK91384.1"/>
    </source>
</evidence>
<dbReference type="HOGENOM" id="CLU_2622745_0_0_1"/>
<organism evidence="1 2">
    <name type="scientific">Paxillus rubicundulus Ve08.2h10</name>
    <dbReference type="NCBI Taxonomy" id="930991"/>
    <lineage>
        <taxon>Eukaryota</taxon>
        <taxon>Fungi</taxon>
        <taxon>Dikarya</taxon>
        <taxon>Basidiomycota</taxon>
        <taxon>Agaricomycotina</taxon>
        <taxon>Agaricomycetes</taxon>
        <taxon>Agaricomycetidae</taxon>
        <taxon>Boletales</taxon>
        <taxon>Paxilineae</taxon>
        <taxon>Paxillaceae</taxon>
        <taxon>Paxillus</taxon>
    </lineage>
</organism>
<dbReference type="AlphaFoldDB" id="A0A0D0DY08"/>
<reference evidence="2" key="2">
    <citation type="submission" date="2015-01" db="EMBL/GenBank/DDBJ databases">
        <title>Evolutionary Origins and Diversification of the Mycorrhizal Mutualists.</title>
        <authorList>
            <consortium name="DOE Joint Genome Institute"/>
            <consortium name="Mycorrhizal Genomics Consortium"/>
            <person name="Kohler A."/>
            <person name="Kuo A."/>
            <person name="Nagy L.G."/>
            <person name="Floudas D."/>
            <person name="Copeland A."/>
            <person name="Barry K.W."/>
            <person name="Cichocki N."/>
            <person name="Veneault-Fourrey C."/>
            <person name="LaButti K."/>
            <person name="Lindquist E.A."/>
            <person name="Lipzen A."/>
            <person name="Lundell T."/>
            <person name="Morin E."/>
            <person name="Murat C."/>
            <person name="Riley R."/>
            <person name="Ohm R."/>
            <person name="Sun H."/>
            <person name="Tunlid A."/>
            <person name="Henrissat B."/>
            <person name="Grigoriev I.V."/>
            <person name="Hibbett D.S."/>
            <person name="Martin F."/>
        </authorList>
    </citation>
    <scope>NUCLEOTIDE SEQUENCE [LARGE SCALE GENOMIC DNA]</scope>
    <source>
        <strain evidence="2">Ve08.2h10</strain>
    </source>
</reference>
<reference evidence="1 2" key="1">
    <citation type="submission" date="2014-04" db="EMBL/GenBank/DDBJ databases">
        <authorList>
            <consortium name="DOE Joint Genome Institute"/>
            <person name="Kuo A."/>
            <person name="Kohler A."/>
            <person name="Jargeat P."/>
            <person name="Nagy L.G."/>
            <person name="Floudas D."/>
            <person name="Copeland A."/>
            <person name="Barry K.W."/>
            <person name="Cichocki N."/>
            <person name="Veneault-Fourrey C."/>
            <person name="LaButti K."/>
            <person name="Lindquist E.A."/>
            <person name="Lipzen A."/>
            <person name="Lundell T."/>
            <person name="Morin E."/>
            <person name="Murat C."/>
            <person name="Sun H."/>
            <person name="Tunlid A."/>
            <person name="Henrissat B."/>
            <person name="Grigoriev I.V."/>
            <person name="Hibbett D.S."/>
            <person name="Martin F."/>
            <person name="Nordberg H.P."/>
            <person name="Cantor M.N."/>
            <person name="Hua S.X."/>
        </authorList>
    </citation>
    <scope>NUCLEOTIDE SEQUENCE [LARGE SCALE GENOMIC DNA]</scope>
    <source>
        <strain evidence="1 2">Ve08.2h10</strain>
    </source>
</reference>
<dbReference type="Proteomes" id="UP000054538">
    <property type="component" value="Unassembled WGS sequence"/>
</dbReference>
<dbReference type="EMBL" id="KN825393">
    <property type="protein sequence ID" value="KIK91384.1"/>
    <property type="molecule type" value="Genomic_DNA"/>
</dbReference>
<name>A0A0D0DY08_9AGAM</name>
<keyword evidence="2" id="KW-1185">Reference proteome</keyword>
<dbReference type="InParanoid" id="A0A0D0DY08"/>
<protein>
    <submittedName>
        <fullName evidence="1">Uncharacterized protein</fullName>
    </submittedName>
</protein>
<evidence type="ECO:0000313" key="2">
    <source>
        <dbReference type="Proteomes" id="UP000054538"/>
    </source>
</evidence>